<name>A0A242MUW1_CABSO</name>
<dbReference type="AlphaFoldDB" id="A0A242MUW1"/>
<sequence length="86" mass="9529">MDDVFTPADAMRADYFYEFHEVGNTDPSTPLAQVTKRVPIPHLDTGTIVVLGVNGGSGRYIVERVELDLWSGDDSSVYFEVYVTQG</sequence>
<accession>A0A242MUW1</accession>
<reference evidence="1 3" key="1">
    <citation type="submission" date="2017-03" db="EMBL/GenBank/DDBJ databases">
        <title>Genome analysis of strain PAMC 26510.</title>
        <authorList>
            <person name="Oh H.-M."/>
            <person name="Yang J.-A."/>
        </authorList>
    </citation>
    <scope>NUCLEOTIDE SEQUENCE [LARGE SCALE GENOMIC DNA]</scope>
    <source>
        <strain evidence="1 3">PAMC 26510</strain>
    </source>
</reference>
<evidence type="ECO:0000313" key="2">
    <source>
        <dbReference type="EMBL" id="OTP74621.1"/>
    </source>
</evidence>
<proteinExistence type="predicted"/>
<evidence type="ECO:0000313" key="4">
    <source>
        <dbReference type="Proteomes" id="UP000195221"/>
    </source>
</evidence>
<evidence type="ECO:0000313" key="1">
    <source>
        <dbReference type="EMBL" id="OTP66136.1"/>
    </source>
</evidence>
<evidence type="ECO:0000313" key="3">
    <source>
        <dbReference type="Proteomes" id="UP000194546"/>
    </source>
</evidence>
<gene>
    <name evidence="1" type="ORF">PAMC26510_35995</name>
    <name evidence="2" type="ORF">PAMC26577_15090</name>
</gene>
<comment type="caution">
    <text evidence="2">The sequence shown here is derived from an EMBL/GenBank/DDBJ whole genome shotgun (WGS) entry which is preliminary data.</text>
</comment>
<dbReference type="EMBL" id="NBTZ01000060">
    <property type="protein sequence ID" value="OTP74621.1"/>
    <property type="molecule type" value="Genomic_DNA"/>
</dbReference>
<organism evidence="2 4">
    <name type="scientific">Caballeronia sordidicola</name>
    <name type="common">Burkholderia sordidicola</name>
    <dbReference type="NCBI Taxonomy" id="196367"/>
    <lineage>
        <taxon>Bacteria</taxon>
        <taxon>Pseudomonadati</taxon>
        <taxon>Pseudomonadota</taxon>
        <taxon>Betaproteobacteria</taxon>
        <taxon>Burkholderiales</taxon>
        <taxon>Burkholderiaceae</taxon>
        <taxon>Caballeronia</taxon>
    </lineage>
</organism>
<reference evidence="2 4" key="2">
    <citation type="submission" date="2017-03" db="EMBL/GenBank/DDBJ databases">
        <title>Genome analysis of strain PAMC 26577.</title>
        <authorList>
            <person name="Oh H.-M."/>
            <person name="Yang J.-A."/>
        </authorList>
    </citation>
    <scope>NUCLEOTIDE SEQUENCE [LARGE SCALE GENOMIC DNA]</scope>
    <source>
        <strain evidence="2 4">PAMC 26577</strain>
    </source>
</reference>
<dbReference type="Proteomes" id="UP000195221">
    <property type="component" value="Unassembled WGS sequence"/>
</dbReference>
<dbReference type="RefSeq" id="WP_062002982.1">
    <property type="nucleotide sequence ID" value="NZ_MSRG01000055.1"/>
</dbReference>
<protein>
    <submittedName>
        <fullName evidence="2">Uncharacterized protein</fullName>
    </submittedName>
</protein>
<dbReference type="EMBL" id="NBTY01000204">
    <property type="protein sequence ID" value="OTP66136.1"/>
    <property type="molecule type" value="Genomic_DNA"/>
</dbReference>
<dbReference type="Proteomes" id="UP000194546">
    <property type="component" value="Unassembled WGS sequence"/>
</dbReference>